<evidence type="ECO:0000256" key="3">
    <source>
        <dbReference type="ARBA" id="ARBA00022989"/>
    </source>
</evidence>
<dbReference type="PANTHER" id="PTHR33048">
    <property type="entry name" value="PTH11-LIKE INTEGRAL MEMBRANE PROTEIN (AFU_ORTHOLOGUE AFUA_5G11245)"/>
    <property type="match status" value="1"/>
</dbReference>
<dbReference type="STRING" id="1441469.A0A225AT57"/>
<dbReference type="Pfam" id="PF20684">
    <property type="entry name" value="Fung_rhodopsin"/>
    <property type="match status" value="1"/>
</dbReference>
<dbReference type="InterPro" id="IPR052337">
    <property type="entry name" value="SAT4-like"/>
</dbReference>
<evidence type="ECO:0000256" key="4">
    <source>
        <dbReference type="ARBA" id="ARBA00023136"/>
    </source>
</evidence>
<dbReference type="PANTHER" id="PTHR33048:SF129">
    <property type="entry name" value="INTEGRAL MEMBRANE PROTEIN-RELATED"/>
    <property type="match status" value="1"/>
</dbReference>
<accession>A0A225AT57</accession>
<keyword evidence="9" id="KW-1185">Reference proteome</keyword>
<evidence type="ECO:0000256" key="1">
    <source>
        <dbReference type="ARBA" id="ARBA00004141"/>
    </source>
</evidence>
<feature type="transmembrane region" description="Helical" evidence="6">
    <location>
        <begin position="133"/>
        <end position="153"/>
    </location>
</feature>
<keyword evidence="2 6" id="KW-0812">Transmembrane</keyword>
<evidence type="ECO:0000256" key="6">
    <source>
        <dbReference type="SAM" id="Phobius"/>
    </source>
</evidence>
<dbReference type="GeneID" id="31005307"/>
<evidence type="ECO:0000259" key="7">
    <source>
        <dbReference type="Pfam" id="PF20684"/>
    </source>
</evidence>
<name>A0A225AT57_TALAT</name>
<proteinExistence type="inferred from homology"/>
<feature type="transmembrane region" description="Helical" evidence="6">
    <location>
        <begin position="20"/>
        <end position="38"/>
    </location>
</feature>
<reference evidence="8 9" key="1">
    <citation type="submission" date="2015-06" db="EMBL/GenBank/DDBJ databases">
        <title>Talaromyces atroroseus IBT 11181 draft genome.</title>
        <authorList>
            <person name="Rasmussen K.B."/>
            <person name="Rasmussen S."/>
            <person name="Petersen B."/>
            <person name="Sicheritz-Ponten T."/>
            <person name="Mortensen U.H."/>
            <person name="Thrane U."/>
        </authorList>
    </citation>
    <scope>NUCLEOTIDE SEQUENCE [LARGE SCALE GENOMIC DNA]</scope>
    <source>
        <strain evidence="8 9">IBT 11181</strain>
    </source>
</reference>
<evidence type="ECO:0000256" key="5">
    <source>
        <dbReference type="ARBA" id="ARBA00038359"/>
    </source>
</evidence>
<feature type="transmembrane region" description="Helical" evidence="6">
    <location>
        <begin position="173"/>
        <end position="195"/>
    </location>
</feature>
<dbReference type="AlphaFoldDB" id="A0A225AT57"/>
<comment type="similarity">
    <text evidence="5">Belongs to the SAT4 family.</text>
</comment>
<dbReference type="RefSeq" id="XP_020118900.1">
    <property type="nucleotide sequence ID" value="XM_020268350.1"/>
</dbReference>
<feature type="transmembrane region" description="Helical" evidence="6">
    <location>
        <begin position="50"/>
        <end position="72"/>
    </location>
</feature>
<dbReference type="GO" id="GO:0016020">
    <property type="term" value="C:membrane"/>
    <property type="evidence" value="ECO:0007669"/>
    <property type="project" value="UniProtKB-SubCell"/>
</dbReference>
<evidence type="ECO:0000313" key="8">
    <source>
        <dbReference type="EMBL" id="OKL58779.1"/>
    </source>
</evidence>
<sequence>MVEESMADYAHMRRCDISALYFYYAHSLFVKLSVLVFYRRVFGVSRLNKFWIYVIGGAQTALFVGFCIFQGFQCIPLAKYFNITVPGHCTDEWLIVLTFECPNSLLDYAVVILAIFIIQPLHLSPTVKWKLRFLFGLGFLTGTLGFIKIAITYSKSKLYPLNMVSLWTSVQMFVSLLCCCLPMYNVFLPGLVAFWSRLSSRMVSYATFGRVSRFNSGSKSSTDSSRRSGYGNQGQDWVHLGDDNSSKGFAWAEAAPFAEAHALGELAPHGRANPEASGIHVHRQFDVA</sequence>
<comment type="caution">
    <text evidence="8">The sequence shown here is derived from an EMBL/GenBank/DDBJ whole genome shotgun (WGS) entry which is preliminary data.</text>
</comment>
<organism evidence="8 9">
    <name type="scientific">Talaromyces atroroseus</name>
    <dbReference type="NCBI Taxonomy" id="1441469"/>
    <lineage>
        <taxon>Eukaryota</taxon>
        <taxon>Fungi</taxon>
        <taxon>Dikarya</taxon>
        <taxon>Ascomycota</taxon>
        <taxon>Pezizomycotina</taxon>
        <taxon>Eurotiomycetes</taxon>
        <taxon>Eurotiomycetidae</taxon>
        <taxon>Eurotiales</taxon>
        <taxon>Trichocomaceae</taxon>
        <taxon>Talaromyces</taxon>
        <taxon>Talaromyces sect. Trachyspermi</taxon>
    </lineage>
</organism>
<keyword evidence="3 6" id="KW-1133">Transmembrane helix</keyword>
<comment type="subcellular location">
    <subcellularLocation>
        <location evidence="1">Membrane</location>
        <topology evidence="1">Multi-pass membrane protein</topology>
    </subcellularLocation>
</comment>
<evidence type="ECO:0000313" key="9">
    <source>
        <dbReference type="Proteomes" id="UP000214365"/>
    </source>
</evidence>
<gene>
    <name evidence="8" type="ORF">UA08_05551</name>
</gene>
<dbReference type="InterPro" id="IPR049326">
    <property type="entry name" value="Rhodopsin_dom_fungi"/>
</dbReference>
<dbReference type="Proteomes" id="UP000214365">
    <property type="component" value="Unassembled WGS sequence"/>
</dbReference>
<feature type="transmembrane region" description="Helical" evidence="6">
    <location>
        <begin position="105"/>
        <end position="121"/>
    </location>
</feature>
<keyword evidence="4 6" id="KW-0472">Membrane</keyword>
<dbReference type="OrthoDB" id="444631at2759"/>
<feature type="domain" description="Rhodopsin" evidence="7">
    <location>
        <begin position="21"/>
        <end position="186"/>
    </location>
</feature>
<dbReference type="EMBL" id="LFMY01000008">
    <property type="protein sequence ID" value="OKL58779.1"/>
    <property type="molecule type" value="Genomic_DNA"/>
</dbReference>
<evidence type="ECO:0000256" key="2">
    <source>
        <dbReference type="ARBA" id="ARBA00022692"/>
    </source>
</evidence>
<protein>
    <recommendedName>
        <fullName evidence="7">Rhodopsin domain-containing protein</fullName>
    </recommendedName>
</protein>